<reference evidence="1 2" key="1">
    <citation type="submission" date="2017-06" db="EMBL/GenBank/DDBJ databases">
        <authorList>
            <person name="Kim H.J."/>
            <person name="Triplett B.A."/>
        </authorList>
    </citation>
    <scope>NUCLEOTIDE SEQUENCE [LARGE SCALE GENOMIC DNA]</scope>
    <source>
        <strain evidence="1 2">U15</strain>
    </source>
</reference>
<proteinExistence type="predicted"/>
<dbReference type="AlphaFoldDB" id="A0A239IQB6"/>
<accession>A0A239IQB6</accession>
<evidence type="ECO:0000313" key="2">
    <source>
        <dbReference type="Proteomes" id="UP000198284"/>
    </source>
</evidence>
<keyword evidence="2" id="KW-1185">Reference proteome</keyword>
<gene>
    <name evidence="1" type="ORF">SAMN06265795_11023</name>
</gene>
<dbReference type="EMBL" id="FZOT01000010">
    <property type="protein sequence ID" value="SNS94624.1"/>
    <property type="molecule type" value="Genomic_DNA"/>
</dbReference>
<sequence length="71" mass="7764">MSTVATRPTSITGLQESSFVSAFFGRLFANQPQAEAPARNSRFAALDAIEVAPRLSSVAIECDSWVSWMKR</sequence>
<protein>
    <submittedName>
        <fullName evidence="1">Uncharacterized protein</fullName>
    </submittedName>
</protein>
<dbReference type="RefSeq" id="WP_089400097.1">
    <property type="nucleotide sequence ID" value="NZ_FZOT01000010.1"/>
</dbReference>
<evidence type="ECO:0000313" key="1">
    <source>
        <dbReference type="EMBL" id="SNS94624.1"/>
    </source>
</evidence>
<name>A0A239IQB6_9BURK</name>
<organism evidence="1 2">
    <name type="scientific">Noviherbaspirillum humi</name>
    <dbReference type="NCBI Taxonomy" id="1688639"/>
    <lineage>
        <taxon>Bacteria</taxon>
        <taxon>Pseudomonadati</taxon>
        <taxon>Pseudomonadota</taxon>
        <taxon>Betaproteobacteria</taxon>
        <taxon>Burkholderiales</taxon>
        <taxon>Oxalobacteraceae</taxon>
        <taxon>Noviherbaspirillum</taxon>
    </lineage>
</organism>
<dbReference type="Proteomes" id="UP000198284">
    <property type="component" value="Unassembled WGS sequence"/>
</dbReference>